<feature type="signal peptide" evidence="1">
    <location>
        <begin position="1"/>
        <end position="22"/>
    </location>
</feature>
<feature type="chain" id="PRO_5012553358" description="Gingipain propeptide domain-containing protein" evidence="1">
    <location>
        <begin position="23"/>
        <end position="192"/>
    </location>
</feature>
<protein>
    <recommendedName>
        <fullName evidence="4">Gingipain propeptide domain-containing protein</fullName>
    </recommendedName>
</protein>
<dbReference type="AlphaFoldDB" id="A0A1Y1RU94"/>
<gene>
    <name evidence="2" type="ORF">B4O97_16160</name>
</gene>
<keyword evidence="1" id="KW-0732">Signal</keyword>
<organism evidence="2 3">
    <name type="scientific">Marispirochaeta aestuarii</name>
    <dbReference type="NCBI Taxonomy" id="1963862"/>
    <lineage>
        <taxon>Bacteria</taxon>
        <taxon>Pseudomonadati</taxon>
        <taxon>Spirochaetota</taxon>
        <taxon>Spirochaetia</taxon>
        <taxon>Spirochaetales</taxon>
        <taxon>Spirochaetaceae</taxon>
        <taxon>Marispirochaeta</taxon>
    </lineage>
</organism>
<proteinExistence type="predicted"/>
<name>A0A1Y1RU94_9SPIO</name>
<dbReference type="STRING" id="1963862.B4O97_16160"/>
<dbReference type="EMBL" id="MWQY01000022">
    <property type="protein sequence ID" value="ORC32596.1"/>
    <property type="molecule type" value="Genomic_DNA"/>
</dbReference>
<comment type="caution">
    <text evidence="2">The sequence shown here is derived from an EMBL/GenBank/DDBJ whole genome shotgun (WGS) entry which is preliminary data.</text>
</comment>
<dbReference type="Proteomes" id="UP000192343">
    <property type="component" value="Unassembled WGS sequence"/>
</dbReference>
<evidence type="ECO:0000256" key="1">
    <source>
        <dbReference type="SAM" id="SignalP"/>
    </source>
</evidence>
<evidence type="ECO:0000313" key="2">
    <source>
        <dbReference type="EMBL" id="ORC32596.1"/>
    </source>
</evidence>
<evidence type="ECO:0000313" key="3">
    <source>
        <dbReference type="Proteomes" id="UP000192343"/>
    </source>
</evidence>
<keyword evidence="3" id="KW-1185">Reference proteome</keyword>
<sequence>MKRTYIYLLLVLCALMTQGLFAFGSKEKEETGLKDSVQTEEKRRISLVLVSSSPADQGSSAGSLAGEASLFLFQEYAVSETGVKISSSRRFSMPVEGRKQIGLSGVPLAVEYELELIPSAPRAYRKVRELEVVFPAEELVSSGRVRLQPGRRALLEAAKKSGMNTGLIRIKSMEYKRRGDIVSLVEIARSAD</sequence>
<evidence type="ECO:0008006" key="4">
    <source>
        <dbReference type="Google" id="ProtNLM"/>
    </source>
</evidence>
<accession>A0A1Y1RU94</accession>
<dbReference type="RefSeq" id="WP_083052424.1">
    <property type="nucleotide sequence ID" value="NZ_MWQY01000022.1"/>
</dbReference>
<reference evidence="2 3" key="1">
    <citation type="submission" date="2017-03" db="EMBL/GenBank/DDBJ databases">
        <title>Draft Genome sequence of Marispirochaeta sp. strain JC444.</title>
        <authorList>
            <person name="Shivani Y."/>
            <person name="Subhash Y."/>
            <person name="Sasikala C."/>
            <person name="Ramana C."/>
        </authorList>
    </citation>
    <scope>NUCLEOTIDE SEQUENCE [LARGE SCALE GENOMIC DNA]</scope>
    <source>
        <strain evidence="2 3">JC444</strain>
    </source>
</reference>